<evidence type="ECO:0000313" key="1">
    <source>
        <dbReference type="EMBL" id="MFC3122210.1"/>
    </source>
</evidence>
<gene>
    <name evidence="1" type="ORF">ACFOHL_11320</name>
</gene>
<proteinExistence type="predicted"/>
<sequence length="279" mass="31290">MAECVGNLSKMQVNTNAGGEVDYCLPIGETLLNMNKIIGKTISIAFLKEINCVYCGRKTKKSFSQGYCFVCMRSLAQCDTCIIKPEKCHYEEGTCREPQWGEVNCLQDHFVYLANTGALKVGITRHVSDQISSRWIDQGATQAMPIYRVKNRKMSGLVETSIAKHIADKTNWRTMLKGAYPSLDLKQAWSDLKPVVELEIDGLRETYGSTSVVELDSQPVDIAYPVIQYPTKIKSMNLDKFDVVTGTLLGIKGQYLMFDDDRVFNVRNASGYKVQLTHA</sequence>
<reference evidence="2" key="1">
    <citation type="journal article" date="2019" name="Int. J. Syst. Evol. Microbiol.">
        <title>The Global Catalogue of Microorganisms (GCM) 10K type strain sequencing project: providing services to taxonomists for standard genome sequencing and annotation.</title>
        <authorList>
            <consortium name="The Broad Institute Genomics Platform"/>
            <consortium name="The Broad Institute Genome Sequencing Center for Infectious Disease"/>
            <person name="Wu L."/>
            <person name="Ma J."/>
        </authorList>
    </citation>
    <scope>NUCLEOTIDE SEQUENCE [LARGE SCALE GENOMIC DNA]</scope>
    <source>
        <strain evidence="2">KCTC 52473</strain>
    </source>
</reference>
<keyword evidence="2" id="KW-1185">Reference proteome</keyword>
<name>A0ABV7FSR9_9ALTE</name>
<protein>
    <submittedName>
        <fullName evidence="1">DUF2797 domain-containing protein</fullName>
    </submittedName>
</protein>
<dbReference type="Pfam" id="PF10977">
    <property type="entry name" value="DUF2797"/>
    <property type="match status" value="1"/>
</dbReference>
<organism evidence="1 2">
    <name type="scientific">Agaribacter flavus</name>
    <dbReference type="NCBI Taxonomy" id="1902781"/>
    <lineage>
        <taxon>Bacteria</taxon>
        <taxon>Pseudomonadati</taxon>
        <taxon>Pseudomonadota</taxon>
        <taxon>Gammaproteobacteria</taxon>
        <taxon>Alteromonadales</taxon>
        <taxon>Alteromonadaceae</taxon>
        <taxon>Agaribacter</taxon>
    </lineage>
</organism>
<dbReference type="Proteomes" id="UP001595478">
    <property type="component" value="Unassembled WGS sequence"/>
</dbReference>
<accession>A0ABV7FSR9</accession>
<dbReference type="EMBL" id="JBHRSW010000018">
    <property type="protein sequence ID" value="MFC3122210.1"/>
    <property type="molecule type" value="Genomic_DNA"/>
</dbReference>
<dbReference type="RefSeq" id="WP_376920343.1">
    <property type="nucleotide sequence ID" value="NZ_JBHRSW010000018.1"/>
</dbReference>
<dbReference type="InterPro" id="IPR021246">
    <property type="entry name" value="DUF2797"/>
</dbReference>
<evidence type="ECO:0000313" key="2">
    <source>
        <dbReference type="Proteomes" id="UP001595478"/>
    </source>
</evidence>
<comment type="caution">
    <text evidence="1">The sequence shown here is derived from an EMBL/GenBank/DDBJ whole genome shotgun (WGS) entry which is preliminary data.</text>
</comment>